<dbReference type="Gene3D" id="3.40.50.1820">
    <property type="entry name" value="alpha/beta hydrolase"/>
    <property type="match status" value="1"/>
</dbReference>
<dbReference type="Proteomes" id="UP001153292">
    <property type="component" value="Chromosome 12"/>
</dbReference>
<evidence type="ECO:0000259" key="4">
    <source>
        <dbReference type="Pfam" id="PF04083"/>
    </source>
</evidence>
<dbReference type="PANTHER" id="PTHR11005">
    <property type="entry name" value="LYSOSOMAL ACID LIPASE-RELATED"/>
    <property type="match status" value="1"/>
</dbReference>
<feature type="signal peptide" evidence="3">
    <location>
        <begin position="1"/>
        <end position="17"/>
    </location>
</feature>
<protein>
    <recommendedName>
        <fullName evidence="2">Lipase</fullName>
    </recommendedName>
</protein>
<sequence length="422" mass="47499">MILVSVLVLCSVVAVRSSPHADLVAQLAKSDSRIAHDILEDASLDVPELVRKYGYPLEVHDVVTQDGYILGVHRIPHGRDRNNKPGPRPVVFLMHGLFSSSADWVVKGPGCSFAYILAEEGFDVWMGNARGTYYSRRHLTLNPNSKRTGTFWRFSWDEIGNRDLPAMIDYALAVSGRDGLHYVGHSQGTTVFFVMGSLRPVYNQKILSMHAFAPVAYMAHNENPVFRFLAPYALRIELALSLIGFTEFLPNNQATTWAGQNFCMDDVKWQPLCTNLIFLLAGRNEEQFNATLLPLKLGHTPAGASSRQIIHYAQGIHQNVFRRFNHGTTIGNILAYGTAQPPDYDLSRITAPVYLHYTPNDPLAHLADVERLYKELPNPTKHRVPLNTFNHVDFIWAIDADTLLYYPTIELIKSLDSHFTDK</sequence>
<evidence type="ECO:0000256" key="3">
    <source>
        <dbReference type="SAM" id="SignalP"/>
    </source>
</evidence>
<reference evidence="5" key="1">
    <citation type="submission" date="2021-12" db="EMBL/GenBank/DDBJ databases">
        <authorList>
            <person name="King R."/>
        </authorList>
    </citation>
    <scope>NUCLEOTIDE SEQUENCE</scope>
</reference>
<evidence type="ECO:0000256" key="2">
    <source>
        <dbReference type="PIRNR" id="PIRNR000862"/>
    </source>
</evidence>
<dbReference type="InterPro" id="IPR029058">
    <property type="entry name" value="AB_hydrolase_fold"/>
</dbReference>
<dbReference type="PIRSF" id="PIRSF000862">
    <property type="entry name" value="Steryl_ester_lip"/>
    <property type="match status" value="1"/>
</dbReference>
<dbReference type="InterPro" id="IPR006693">
    <property type="entry name" value="AB_hydrolase_lipase"/>
</dbReference>
<dbReference type="InterPro" id="IPR025483">
    <property type="entry name" value="Lipase_euk"/>
</dbReference>
<dbReference type="Pfam" id="PF04083">
    <property type="entry name" value="Abhydro_lipase"/>
    <property type="match status" value="1"/>
</dbReference>
<keyword evidence="3" id="KW-0732">Signal</keyword>
<keyword evidence="2" id="KW-0443">Lipid metabolism</keyword>
<dbReference type="EMBL" id="OU963905">
    <property type="protein sequence ID" value="CAH0398736.1"/>
    <property type="molecule type" value="Genomic_DNA"/>
</dbReference>
<evidence type="ECO:0000313" key="5">
    <source>
        <dbReference type="EMBL" id="CAH0398736.1"/>
    </source>
</evidence>
<accession>A0ABN8B0B1</accession>
<organism evidence="5 6">
    <name type="scientific">Chilo suppressalis</name>
    <name type="common">Asiatic rice borer moth</name>
    <dbReference type="NCBI Taxonomy" id="168631"/>
    <lineage>
        <taxon>Eukaryota</taxon>
        <taxon>Metazoa</taxon>
        <taxon>Ecdysozoa</taxon>
        <taxon>Arthropoda</taxon>
        <taxon>Hexapoda</taxon>
        <taxon>Insecta</taxon>
        <taxon>Pterygota</taxon>
        <taxon>Neoptera</taxon>
        <taxon>Endopterygota</taxon>
        <taxon>Lepidoptera</taxon>
        <taxon>Glossata</taxon>
        <taxon>Ditrysia</taxon>
        <taxon>Pyraloidea</taxon>
        <taxon>Crambidae</taxon>
        <taxon>Crambinae</taxon>
        <taxon>Chilo</taxon>
    </lineage>
</organism>
<evidence type="ECO:0000256" key="1">
    <source>
        <dbReference type="ARBA" id="ARBA00010701"/>
    </source>
</evidence>
<proteinExistence type="inferred from homology"/>
<evidence type="ECO:0000313" key="6">
    <source>
        <dbReference type="Proteomes" id="UP001153292"/>
    </source>
</evidence>
<keyword evidence="2" id="KW-0378">Hydrolase</keyword>
<keyword evidence="2" id="KW-0442">Lipid degradation</keyword>
<gene>
    <name evidence="5" type="ORF">CHILSU_LOCUS1860</name>
</gene>
<name>A0ABN8B0B1_CHISP</name>
<feature type="chain" id="PRO_5047041899" description="Lipase" evidence="3">
    <location>
        <begin position="18"/>
        <end position="422"/>
    </location>
</feature>
<dbReference type="SUPFAM" id="SSF53474">
    <property type="entry name" value="alpha/beta-Hydrolases"/>
    <property type="match status" value="1"/>
</dbReference>
<feature type="domain" description="Partial AB-hydrolase lipase" evidence="4">
    <location>
        <begin position="46"/>
        <end position="107"/>
    </location>
</feature>
<comment type="similarity">
    <text evidence="1 2">Belongs to the AB hydrolase superfamily. Lipase family.</text>
</comment>
<keyword evidence="6" id="KW-1185">Reference proteome</keyword>